<dbReference type="Proteomes" id="UP000663891">
    <property type="component" value="Unassembled WGS sequence"/>
</dbReference>
<evidence type="ECO:0000313" key="7">
    <source>
        <dbReference type="EMBL" id="CAF4115033.1"/>
    </source>
</evidence>
<organism evidence="3 8">
    <name type="scientific">Adineta steineri</name>
    <dbReference type="NCBI Taxonomy" id="433720"/>
    <lineage>
        <taxon>Eukaryota</taxon>
        <taxon>Metazoa</taxon>
        <taxon>Spiralia</taxon>
        <taxon>Gnathifera</taxon>
        <taxon>Rotifera</taxon>
        <taxon>Eurotatoria</taxon>
        <taxon>Bdelloidea</taxon>
        <taxon>Adinetida</taxon>
        <taxon>Adinetidae</taxon>
        <taxon>Adineta</taxon>
    </lineage>
</organism>
<dbReference type="EMBL" id="CAJNON010002216">
    <property type="protein sequence ID" value="CAF1503898.1"/>
    <property type="molecule type" value="Genomic_DNA"/>
</dbReference>
<evidence type="ECO:0000259" key="1">
    <source>
        <dbReference type="PROSITE" id="PS51692"/>
    </source>
</evidence>
<evidence type="ECO:0000313" key="5">
    <source>
        <dbReference type="EMBL" id="CAF3606349.1"/>
    </source>
</evidence>
<protein>
    <recommendedName>
        <fullName evidence="1">Peptidase C74 domain-containing protein</fullName>
    </recommendedName>
</protein>
<dbReference type="InterPro" id="IPR030399">
    <property type="entry name" value="NS2_C74"/>
</dbReference>
<dbReference type="EMBL" id="CAJNOE010000352">
    <property type="protein sequence ID" value="CAF1166970.1"/>
    <property type="molecule type" value="Genomic_DNA"/>
</dbReference>
<accession>A0A814VHN1</accession>
<evidence type="ECO:0000313" key="2">
    <source>
        <dbReference type="EMBL" id="CAF1166970.1"/>
    </source>
</evidence>
<dbReference type="EMBL" id="CAJOBB010001525">
    <property type="protein sequence ID" value="CAF3869140.1"/>
    <property type="molecule type" value="Genomic_DNA"/>
</dbReference>
<comment type="caution">
    <text evidence="3">The sequence shown here is derived from an EMBL/GenBank/DDBJ whole genome shotgun (WGS) entry which is preliminary data.</text>
</comment>
<evidence type="ECO:0000313" key="4">
    <source>
        <dbReference type="EMBL" id="CAF1503898.1"/>
    </source>
</evidence>
<gene>
    <name evidence="2" type="ORF">IZO911_LOCUS26662</name>
    <name evidence="3" type="ORF">JYZ213_LOCUS26127</name>
    <name evidence="6" type="ORF">KXQ929_LOCUS21104</name>
    <name evidence="7" type="ORF">OKA104_LOCUS36423</name>
    <name evidence="5" type="ORF">OXD698_LOCUS6688</name>
    <name evidence="4" type="ORF">VCS650_LOCUS42402</name>
</gene>
<dbReference type="Proteomes" id="UP000663860">
    <property type="component" value="Unassembled WGS sequence"/>
</dbReference>
<evidence type="ECO:0000313" key="3">
    <source>
        <dbReference type="EMBL" id="CAF1187228.1"/>
    </source>
</evidence>
<dbReference type="Proteomes" id="UP000663881">
    <property type="component" value="Unassembled WGS sequence"/>
</dbReference>
<dbReference type="Proteomes" id="UP000663868">
    <property type="component" value="Unassembled WGS sequence"/>
</dbReference>
<name>A0A814VHN1_9BILA</name>
<dbReference type="GO" id="GO:0004175">
    <property type="term" value="F:endopeptidase activity"/>
    <property type="evidence" value="ECO:0007669"/>
    <property type="project" value="InterPro"/>
</dbReference>
<evidence type="ECO:0000313" key="8">
    <source>
        <dbReference type="Proteomes" id="UP000663845"/>
    </source>
</evidence>
<evidence type="ECO:0000313" key="6">
    <source>
        <dbReference type="EMBL" id="CAF3869140.1"/>
    </source>
</evidence>
<dbReference type="PROSITE" id="PS51692">
    <property type="entry name" value="PESTIVIRUS_NS2_PRO"/>
    <property type="match status" value="1"/>
</dbReference>
<dbReference type="EMBL" id="CAJNOG010000344">
    <property type="protein sequence ID" value="CAF1187228.1"/>
    <property type="molecule type" value="Genomic_DNA"/>
</dbReference>
<dbReference type="AlphaFoldDB" id="A0A814VHN1"/>
<dbReference type="OrthoDB" id="10059800at2759"/>
<sequence length="151" mass="16585">MKIFTKIPGLMFVIHHTEPLVYQLQFQGSCQLFTPNINGFIRFLIDGRVLVRNYLLPNTDNRHLLVPELGSGVDNLDHIGGGMLYSAQSVGIAMSCPKSDLIYMPAGTHVVEVAARTNINGPMVVWGGELSVQLTQYDPAVSLALSHPIVR</sequence>
<dbReference type="EMBL" id="CAJOAY010005654">
    <property type="protein sequence ID" value="CAF4115033.1"/>
    <property type="molecule type" value="Genomic_DNA"/>
</dbReference>
<proteinExistence type="predicted"/>
<dbReference type="Proteomes" id="UP000663845">
    <property type="component" value="Unassembled WGS sequence"/>
</dbReference>
<reference evidence="3" key="1">
    <citation type="submission" date="2021-02" db="EMBL/GenBank/DDBJ databases">
        <authorList>
            <person name="Nowell W R."/>
        </authorList>
    </citation>
    <scope>NUCLEOTIDE SEQUENCE</scope>
</reference>
<feature type="domain" description="Peptidase C74" evidence="1">
    <location>
        <begin position="1"/>
        <end position="84"/>
    </location>
</feature>
<dbReference type="EMBL" id="CAJOAZ010000295">
    <property type="protein sequence ID" value="CAF3606349.1"/>
    <property type="molecule type" value="Genomic_DNA"/>
</dbReference>
<dbReference type="Proteomes" id="UP000663844">
    <property type="component" value="Unassembled WGS sequence"/>
</dbReference>